<dbReference type="Proteomes" id="UP001500968">
    <property type="component" value="Unassembled WGS sequence"/>
</dbReference>
<reference evidence="2" key="1">
    <citation type="journal article" date="2019" name="Int. J. Syst. Evol. Microbiol.">
        <title>The Global Catalogue of Microorganisms (GCM) 10K type strain sequencing project: providing services to taxonomists for standard genome sequencing and annotation.</title>
        <authorList>
            <consortium name="The Broad Institute Genomics Platform"/>
            <consortium name="The Broad Institute Genome Sequencing Center for Infectious Disease"/>
            <person name="Wu L."/>
            <person name="Ma J."/>
        </authorList>
    </citation>
    <scope>NUCLEOTIDE SEQUENCE [LARGE SCALE GENOMIC DNA]</scope>
    <source>
        <strain evidence="2">JCM 17064</strain>
    </source>
</reference>
<accession>A0ABP7THR4</accession>
<evidence type="ECO:0000313" key="2">
    <source>
        <dbReference type="Proteomes" id="UP001500968"/>
    </source>
</evidence>
<dbReference type="EMBL" id="BAABCR010000008">
    <property type="protein sequence ID" value="GAA4026345.1"/>
    <property type="molecule type" value="Genomic_DNA"/>
</dbReference>
<protein>
    <submittedName>
        <fullName evidence="1">Uncharacterized protein</fullName>
    </submittedName>
</protein>
<comment type="caution">
    <text evidence="1">The sequence shown here is derived from an EMBL/GenBank/DDBJ whole genome shotgun (WGS) entry which is preliminary data.</text>
</comment>
<sequence length="98" mass="11905">MIHNFPELVALIDIQHRKISAIRTAIKYAEWHSDYKKMAAFKTKELLIRKKINSYLLSYKTQMADRYLENRIYSQQFSVLEAYFEKIFEDFSCESLWR</sequence>
<gene>
    <name evidence="1" type="ORF">GCM10022386_07170</name>
</gene>
<proteinExistence type="predicted"/>
<organism evidence="1 2">
    <name type="scientific">Flavobacterium cheonhonense</name>
    <dbReference type="NCBI Taxonomy" id="706185"/>
    <lineage>
        <taxon>Bacteria</taxon>
        <taxon>Pseudomonadati</taxon>
        <taxon>Bacteroidota</taxon>
        <taxon>Flavobacteriia</taxon>
        <taxon>Flavobacteriales</taxon>
        <taxon>Flavobacteriaceae</taxon>
        <taxon>Flavobacterium</taxon>
    </lineage>
</organism>
<name>A0ABP7THR4_9FLAO</name>
<dbReference type="RefSeq" id="WP_324691811.1">
    <property type="nucleotide sequence ID" value="NZ_BAABCR010000008.1"/>
</dbReference>
<evidence type="ECO:0000313" key="1">
    <source>
        <dbReference type="EMBL" id="GAA4026345.1"/>
    </source>
</evidence>
<keyword evidence="2" id="KW-1185">Reference proteome</keyword>